<name>A0A2G4RDE4_9PROT</name>
<evidence type="ECO:0000313" key="2">
    <source>
        <dbReference type="Proteomes" id="UP000228751"/>
    </source>
</evidence>
<dbReference type="Proteomes" id="UP000228751">
    <property type="component" value="Unassembled WGS sequence"/>
</dbReference>
<protein>
    <submittedName>
        <fullName evidence="1">Uncharacterized protein</fullName>
    </submittedName>
</protein>
<reference evidence="1 2" key="1">
    <citation type="submission" date="2017-10" db="EMBL/GenBank/DDBJ databases">
        <title>Genomic analysis of the genus Acetobacter.</title>
        <authorList>
            <person name="Kim K.H."/>
            <person name="Chun B.H."/>
            <person name="Son A.R."/>
            <person name="Jeon C.O."/>
        </authorList>
    </citation>
    <scope>NUCLEOTIDE SEQUENCE [LARGE SCALE GENOMIC DNA]</scope>
    <source>
        <strain evidence="1 2">LHT 2458</strain>
    </source>
</reference>
<sequence>MELSIGKDHTLTVSENAKNHISLIKFGDIYILCSYDFLGEFSLYNGGVKSCGHFVTILEENSHKYIVDYKTKRFLCSEPNGSVGTRDNPKLWEEFIFSENTVTKEITINNDNYIFDGKDIFEIIKGDSKFCANLSALEINIVVSAILSSMQKEHLERFCKNLIHSHDNIKTIKNLFKYNDKIYEKLLDLFNWNSSGRPTRNYRVIGRDLDWIVKYSKFNPGISITEYLLHFARAAISPNKSCCVVTTARNEGIYIIEWIAHYLSLGFESIF</sequence>
<gene>
    <name evidence="1" type="ORF">CSR02_05780</name>
</gene>
<dbReference type="AlphaFoldDB" id="A0A2G4RDE4"/>
<evidence type="ECO:0000313" key="1">
    <source>
        <dbReference type="EMBL" id="PHY94599.1"/>
    </source>
</evidence>
<accession>A0A2G4RDE4</accession>
<proteinExistence type="predicted"/>
<feature type="non-terminal residue" evidence="1">
    <location>
        <position position="271"/>
    </location>
</feature>
<comment type="caution">
    <text evidence="1">The sequence shown here is derived from an EMBL/GenBank/DDBJ whole genome shotgun (WGS) entry which is preliminary data.</text>
</comment>
<dbReference type="EMBL" id="PEBQ01000087">
    <property type="protein sequence ID" value="PHY94599.1"/>
    <property type="molecule type" value="Genomic_DNA"/>
</dbReference>
<organism evidence="1 2">
    <name type="scientific">Acetobacter pomorum</name>
    <dbReference type="NCBI Taxonomy" id="65959"/>
    <lineage>
        <taxon>Bacteria</taxon>
        <taxon>Pseudomonadati</taxon>
        <taxon>Pseudomonadota</taxon>
        <taxon>Alphaproteobacteria</taxon>
        <taxon>Acetobacterales</taxon>
        <taxon>Acetobacteraceae</taxon>
        <taxon>Acetobacter</taxon>
    </lineage>
</organism>
<keyword evidence="2" id="KW-1185">Reference proteome</keyword>